<dbReference type="RefSeq" id="WP_046280978.1">
    <property type="nucleotide sequence ID" value="NZ_LATL02000280.1"/>
</dbReference>
<gene>
    <name evidence="1" type="ORF">WN50_23225</name>
</gene>
<sequence>MQKTVVINVVGLTSALLKAMPKLSKWAGKVNTIEPVLPAVTCSAQTTYLTGKWPSEHGIVGNGWYFKDEDEIKFWRQSNRLVQAPKIWEMAKEINPNCTTANLFWWYNMNSSVDYGITPRPMYPADGRKIPDIYTQPGDFRSQIQSDLGQFPLFKFWGPATSIASSKWIADSAKWVDIRQNPTLTLIYLPHLDYCLQSVGTQPEEIPKDLIEIDQVCADLIDYYTAKNANIVVLSEYGITPVSQPIHLNRLFREKGLLSVREELGLELLDTGASDAFAVADHQIAHIYVRSKANLSKVRSILENVDGIAHILDKEGKKAFHLNHNRSGDLIAIAHPHAWFTYYYWLDDKRAPDFARTVDIHRKPGYDPVELFIDPKIPFPQVKIAWKLLRKQLGFRYLMDVIPLDASLVKGSHGCIPPNACDYPVFITQKAENSEEKSLLSTQITQLILEQIFGKQAETFIEKQGMLNHRFDHASSFT</sequence>
<name>A0A0F5YC54_9CYAN</name>
<dbReference type="Pfam" id="PF01663">
    <property type="entry name" value="Phosphodiest"/>
    <property type="match status" value="1"/>
</dbReference>
<protein>
    <submittedName>
        <fullName evidence="1">Phosphodiesterase</fullName>
    </submittedName>
</protein>
<comment type="caution">
    <text evidence="1">The sequence shown here is derived from an EMBL/GenBank/DDBJ whole genome shotgun (WGS) entry which is preliminary data.</text>
</comment>
<dbReference type="InterPro" id="IPR002591">
    <property type="entry name" value="Phosphodiest/P_Trfase"/>
</dbReference>
<dbReference type="Gene3D" id="3.30.1360.110">
    <property type="entry name" value="Domain 2, Phosphonoacetate Hydrolase"/>
    <property type="match status" value="1"/>
</dbReference>
<evidence type="ECO:0000313" key="1">
    <source>
        <dbReference type="EMBL" id="KKD35810.1"/>
    </source>
</evidence>
<dbReference type="PANTHER" id="PTHR10151">
    <property type="entry name" value="ECTONUCLEOTIDE PYROPHOSPHATASE/PHOSPHODIESTERASE"/>
    <property type="match status" value="1"/>
</dbReference>
<accession>A0A0F5YC54</accession>
<dbReference type="PANTHER" id="PTHR10151:SF120">
    <property type="entry name" value="BIS(5'-ADENOSYL)-TRIPHOSPHATASE"/>
    <property type="match status" value="1"/>
</dbReference>
<dbReference type="EMBL" id="LATL02000280">
    <property type="protein sequence ID" value="KKD35810.1"/>
    <property type="molecule type" value="Genomic_DNA"/>
</dbReference>
<dbReference type="InterPro" id="IPR017850">
    <property type="entry name" value="Alkaline_phosphatase_core_sf"/>
</dbReference>
<dbReference type="PATRIC" id="fig|1637645.4.peg.5569"/>
<dbReference type="GO" id="GO:0016787">
    <property type="term" value="F:hydrolase activity"/>
    <property type="evidence" value="ECO:0007669"/>
    <property type="project" value="UniProtKB-ARBA"/>
</dbReference>
<dbReference type="Proteomes" id="UP000033607">
    <property type="component" value="Unassembled WGS sequence"/>
</dbReference>
<dbReference type="SUPFAM" id="SSF53649">
    <property type="entry name" value="Alkaline phosphatase-like"/>
    <property type="match status" value="1"/>
</dbReference>
<proteinExistence type="predicted"/>
<dbReference type="Gene3D" id="3.40.720.10">
    <property type="entry name" value="Alkaline Phosphatase, subunit A"/>
    <property type="match status" value="1"/>
</dbReference>
<dbReference type="AlphaFoldDB" id="A0A0F5YC54"/>
<dbReference type="InterPro" id="IPR023116">
    <property type="entry name" value="Phosphonoacetate_hydro_insert"/>
</dbReference>
<evidence type="ECO:0000313" key="2">
    <source>
        <dbReference type="Proteomes" id="UP000033607"/>
    </source>
</evidence>
<reference evidence="1 2" key="1">
    <citation type="submission" date="2015-06" db="EMBL/GenBank/DDBJ databases">
        <title>Draft genome assembly of filamentous brackish cyanobacterium Limnoraphis robusta strain CS-951.</title>
        <authorList>
            <person name="Willis A."/>
            <person name="Parks M."/>
            <person name="Burford M.A."/>
        </authorList>
    </citation>
    <scope>NUCLEOTIDE SEQUENCE [LARGE SCALE GENOMIC DNA]</scope>
    <source>
        <strain evidence="1 2">CS-951</strain>
    </source>
</reference>
<organism evidence="1 2">
    <name type="scientific">Limnoraphis robusta CS-951</name>
    <dbReference type="NCBI Taxonomy" id="1637645"/>
    <lineage>
        <taxon>Bacteria</taxon>
        <taxon>Bacillati</taxon>
        <taxon>Cyanobacteriota</taxon>
        <taxon>Cyanophyceae</taxon>
        <taxon>Oscillatoriophycideae</taxon>
        <taxon>Oscillatoriales</taxon>
        <taxon>Sirenicapillariaceae</taxon>
        <taxon>Limnoraphis</taxon>
    </lineage>
</organism>